<name>A0A0B7ME10_9FIRM</name>
<gene>
    <name evidence="1" type="ORF">SSCH_170019</name>
</gene>
<sequence length="71" mass="7609">MRSKKAFIAVVLAAFLAGIVFTGGVLFASGNYWLDKVIGSQNSEPAPDGSSLRVLNQALSQVSLKKQGLRW</sequence>
<evidence type="ECO:0000313" key="1">
    <source>
        <dbReference type="EMBL" id="CEO88285.1"/>
    </source>
</evidence>
<protein>
    <submittedName>
        <fullName evidence="1">Uncharacterized protein</fullName>
    </submittedName>
</protein>
<proteinExistence type="predicted"/>
<dbReference type="Proteomes" id="UP000046155">
    <property type="component" value="Unassembled WGS sequence"/>
</dbReference>
<accession>A0A0B7ME10</accession>
<dbReference type="RefSeq" id="WP_156972102.1">
    <property type="nucleotide sequence ID" value="NZ_CDRZ01000079.1"/>
</dbReference>
<reference evidence="2" key="1">
    <citation type="submission" date="2015-01" db="EMBL/GenBank/DDBJ databases">
        <authorList>
            <person name="Manzoor Shahid"/>
            <person name="Zubair Saima"/>
        </authorList>
    </citation>
    <scope>NUCLEOTIDE SEQUENCE [LARGE SCALE GENOMIC DNA]</scope>
    <source>
        <strain evidence="2">Sp3</strain>
    </source>
</reference>
<evidence type="ECO:0000313" key="2">
    <source>
        <dbReference type="Proteomes" id="UP000046155"/>
    </source>
</evidence>
<dbReference type="AlphaFoldDB" id="A0A0B7ME10"/>
<organism evidence="1 2">
    <name type="scientific">Syntrophaceticus schinkii</name>
    <dbReference type="NCBI Taxonomy" id="499207"/>
    <lineage>
        <taxon>Bacteria</taxon>
        <taxon>Bacillati</taxon>
        <taxon>Bacillota</taxon>
        <taxon>Clostridia</taxon>
        <taxon>Thermoanaerobacterales</taxon>
        <taxon>Thermoanaerobacterales Family III. Incertae Sedis</taxon>
        <taxon>Syntrophaceticus</taxon>
    </lineage>
</organism>
<keyword evidence="2" id="KW-1185">Reference proteome</keyword>
<dbReference type="EMBL" id="CDRZ01000079">
    <property type="protein sequence ID" value="CEO88285.1"/>
    <property type="molecule type" value="Genomic_DNA"/>
</dbReference>